<dbReference type="InterPro" id="IPR051010">
    <property type="entry name" value="BCAA_transport"/>
</dbReference>
<dbReference type="GO" id="GO:0006865">
    <property type="term" value="P:amino acid transport"/>
    <property type="evidence" value="ECO:0007669"/>
    <property type="project" value="UniProtKB-KW"/>
</dbReference>
<feature type="signal peptide" evidence="5">
    <location>
        <begin position="1"/>
        <end position="31"/>
    </location>
</feature>
<dbReference type="PRINTS" id="PR00337">
    <property type="entry name" value="LEUILEVALBP"/>
</dbReference>
<reference evidence="7" key="1">
    <citation type="journal article" date="2014" name="Int. J. Syst. Evol. Microbiol.">
        <title>Complete genome sequence of Corynebacterium casei LMG S-19264T (=DSM 44701T), isolated from a smear-ripened cheese.</title>
        <authorList>
            <consortium name="US DOE Joint Genome Institute (JGI-PGF)"/>
            <person name="Walter F."/>
            <person name="Albersmeier A."/>
            <person name="Kalinowski J."/>
            <person name="Ruckert C."/>
        </authorList>
    </citation>
    <scope>NUCLEOTIDE SEQUENCE</scope>
    <source>
        <strain evidence="7">CGMCC 1.15254</strain>
    </source>
</reference>
<dbReference type="RefSeq" id="WP_188664258.1">
    <property type="nucleotide sequence ID" value="NZ_BMHV01000012.1"/>
</dbReference>
<evidence type="ECO:0000259" key="6">
    <source>
        <dbReference type="Pfam" id="PF13458"/>
    </source>
</evidence>
<dbReference type="EMBL" id="BMHV01000012">
    <property type="protein sequence ID" value="GGF65182.1"/>
    <property type="molecule type" value="Genomic_DNA"/>
</dbReference>
<dbReference type="InterPro" id="IPR028082">
    <property type="entry name" value="Peripla_BP_I"/>
</dbReference>
<keyword evidence="2" id="KW-0813">Transport</keyword>
<dbReference type="PANTHER" id="PTHR30483">
    <property type="entry name" value="LEUCINE-SPECIFIC-BINDING PROTEIN"/>
    <property type="match status" value="1"/>
</dbReference>
<protein>
    <submittedName>
        <fullName evidence="7">ABC transporter substrate-binding protein</fullName>
    </submittedName>
</protein>
<reference evidence="7" key="2">
    <citation type="submission" date="2020-09" db="EMBL/GenBank/DDBJ databases">
        <authorList>
            <person name="Sun Q."/>
            <person name="Zhou Y."/>
        </authorList>
    </citation>
    <scope>NUCLEOTIDE SEQUENCE</scope>
    <source>
        <strain evidence="7">CGMCC 1.15254</strain>
    </source>
</reference>
<feature type="domain" description="Leucine-binding protein" evidence="6">
    <location>
        <begin position="34"/>
        <end position="368"/>
    </location>
</feature>
<dbReference type="InterPro" id="IPR028081">
    <property type="entry name" value="Leu-bd"/>
</dbReference>
<feature type="chain" id="PRO_5036696101" evidence="5">
    <location>
        <begin position="32"/>
        <end position="389"/>
    </location>
</feature>
<evidence type="ECO:0000256" key="5">
    <source>
        <dbReference type="SAM" id="SignalP"/>
    </source>
</evidence>
<dbReference type="Pfam" id="PF13458">
    <property type="entry name" value="Peripla_BP_6"/>
    <property type="match status" value="1"/>
</dbReference>
<comment type="caution">
    <text evidence="7">The sequence shown here is derived from an EMBL/GenBank/DDBJ whole genome shotgun (WGS) entry which is preliminary data.</text>
</comment>
<evidence type="ECO:0000256" key="3">
    <source>
        <dbReference type="ARBA" id="ARBA00022729"/>
    </source>
</evidence>
<sequence>MTSRHNQVKKTVAALGMVAGAMAFGATTSDAADPIKIGTFLSVTGPASFLGDPELKTLELYIEELNANGGVLGRQVELIQYDVGVDSKKAITAVKRLVSQDEVDVIVGGSTSGATMAVIPIVEKSQVPFISLAGAVAIVEPVKKWTFKTPHTDKMACGKIFEDLQARGLNDIAMISGTGGFGKSMKGQCEKLAPAYKINIKASESYGPKDTDMTAQLTKIKGIDGVQAVVNAGFGQGPAIVTKNYRQLGMTAPLYQSHGVASKKYIDLAGEAAEGVRLPAAALLVADMLPDSDPQKAVVQTYTKAYSEAYGGSVSTFGGHAYDGLQIAVAAITRAGSTDKAAVRDEIEKTSGYIGTGGVVNMTPEDHLGLDLSAFKMLEIKNGNWSIVK</sequence>
<dbReference type="Proteomes" id="UP000632498">
    <property type="component" value="Unassembled WGS sequence"/>
</dbReference>
<accession>A0A917C197</accession>
<evidence type="ECO:0000313" key="8">
    <source>
        <dbReference type="Proteomes" id="UP000632498"/>
    </source>
</evidence>
<keyword evidence="3 5" id="KW-0732">Signal</keyword>
<name>A0A917C197_9PROT</name>
<keyword evidence="8" id="KW-1185">Reference proteome</keyword>
<evidence type="ECO:0000313" key="7">
    <source>
        <dbReference type="EMBL" id="GGF65182.1"/>
    </source>
</evidence>
<evidence type="ECO:0000256" key="1">
    <source>
        <dbReference type="ARBA" id="ARBA00010062"/>
    </source>
</evidence>
<dbReference type="PANTHER" id="PTHR30483:SF38">
    <property type="entry name" value="BLR7848 PROTEIN"/>
    <property type="match status" value="1"/>
</dbReference>
<proteinExistence type="inferred from homology"/>
<keyword evidence="4" id="KW-0029">Amino-acid transport</keyword>
<dbReference type="AlphaFoldDB" id="A0A917C197"/>
<evidence type="ECO:0000256" key="2">
    <source>
        <dbReference type="ARBA" id="ARBA00022448"/>
    </source>
</evidence>
<evidence type="ECO:0000256" key="4">
    <source>
        <dbReference type="ARBA" id="ARBA00022970"/>
    </source>
</evidence>
<comment type="similarity">
    <text evidence="1">Belongs to the leucine-binding protein family.</text>
</comment>
<dbReference type="SUPFAM" id="SSF53822">
    <property type="entry name" value="Periplasmic binding protein-like I"/>
    <property type="match status" value="1"/>
</dbReference>
<gene>
    <name evidence="7" type="ORF">GCM10011332_19120</name>
</gene>
<dbReference type="CDD" id="cd06333">
    <property type="entry name" value="PBP1_ABC_RPA1789-like"/>
    <property type="match status" value="1"/>
</dbReference>
<dbReference type="InterPro" id="IPR000709">
    <property type="entry name" value="Leu_Ile_Val-bd"/>
</dbReference>
<organism evidence="7 8">
    <name type="scientific">Terasakiella brassicae</name>
    <dbReference type="NCBI Taxonomy" id="1634917"/>
    <lineage>
        <taxon>Bacteria</taxon>
        <taxon>Pseudomonadati</taxon>
        <taxon>Pseudomonadota</taxon>
        <taxon>Alphaproteobacteria</taxon>
        <taxon>Rhodospirillales</taxon>
        <taxon>Terasakiellaceae</taxon>
        <taxon>Terasakiella</taxon>
    </lineage>
</organism>
<dbReference type="Gene3D" id="3.40.50.2300">
    <property type="match status" value="2"/>
</dbReference>